<dbReference type="Ensembl" id="ENSPKIT00000040131.1">
    <property type="protein sequence ID" value="ENSPKIP00000015660.1"/>
    <property type="gene ID" value="ENSPKIG00000002296.1"/>
</dbReference>
<accession>A0A3B3RCL7</accession>
<dbReference type="AlphaFoldDB" id="A0A3B3RCL7"/>
<evidence type="ECO:0000256" key="3">
    <source>
        <dbReference type="ARBA" id="ARBA00022833"/>
    </source>
</evidence>
<keyword evidence="9" id="KW-1185">Reference proteome</keyword>
<comment type="function">
    <text evidence="6">DNA-binding transcription regulator that regulates endothelial cell proliferation and G1/S cell-cycle progression. Specifically binds the 5'-[AT]NTNN[GT]GGCA[AGT]-3' core DNA sequence and acts by modulating expression of pRB-E2F cell-cycle target genes.</text>
</comment>
<keyword evidence="6" id="KW-0175">Coiled coil</keyword>
<dbReference type="PANTHER" id="PTHR46600:SF7">
    <property type="entry name" value="SI:DKEY-228B2.6-RELATED"/>
    <property type="match status" value="1"/>
</dbReference>
<evidence type="ECO:0000259" key="7">
    <source>
        <dbReference type="PROSITE" id="PS50950"/>
    </source>
</evidence>
<dbReference type="GO" id="GO:0000978">
    <property type="term" value="F:RNA polymerase II cis-regulatory region sequence-specific DNA binding"/>
    <property type="evidence" value="ECO:0007669"/>
    <property type="project" value="TreeGrafter"/>
</dbReference>
<dbReference type="GO" id="GO:0003700">
    <property type="term" value="F:DNA-binding transcription factor activity"/>
    <property type="evidence" value="ECO:0007669"/>
    <property type="project" value="UniProtKB-UniRule"/>
</dbReference>
<dbReference type="InterPro" id="IPR038441">
    <property type="entry name" value="THAP_Znf_sf"/>
</dbReference>
<reference evidence="8" key="1">
    <citation type="submission" date="2025-08" db="UniProtKB">
        <authorList>
            <consortium name="Ensembl"/>
        </authorList>
    </citation>
    <scope>IDENTIFICATION</scope>
</reference>
<dbReference type="InterPro" id="IPR006612">
    <property type="entry name" value="THAP_Znf"/>
</dbReference>
<evidence type="ECO:0000256" key="4">
    <source>
        <dbReference type="ARBA" id="ARBA00023125"/>
    </source>
</evidence>
<dbReference type="PANTHER" id="PTHR46600">
    <property type="entry name" value="THAP DOMAIN-CONTAINING"/>
    <property type="match status" value="1"/>
</dbReference>
<dbReference type="GO" id="GO:0005654">
    <property type="term" value="C:nucleoplasm"/>
    <property type="evidence" value="ECO:0007669"/>
    <property type="project" value="UniProtKB-SubCell"/>
</dbReference>
<dbReference type="GeneTree" id="ENSGT00940000164656"/>
<reference evidence="8" key="2">
    <citation type="submission" date="2025-09" db="UniProtKB">
        <authorList>
            <consortium name="Ensembl"/>
        </authorList>
    </citation>
    <scope>IDENTIFICATION</scope>
</reference>
<name>A0A3B3RCL7_9TELE</name>
<keyword evidence="6" id="KW-0805">Transcription regulation</keyword>
<evidence type="ECO:0000256" key="5">
    <source>
        <dbReference type="PROSITE-ProRule" id="PRU00309"/>
    </source>
</evidence>
<keyword evidence="2 5" id="KW-0863">Zinc-finger</keyword>
<dbReference type="Proteomes" id="UP000261540">
    <property type="component" value="Unplaced"/>
</dbReference>
<dbReference type="PROSITE" id="PS50950">
    <property type="entry name" value="ZF_THAP"/>
    <property type="match status" value="1"/>
</dbReference>
<dbReference type="SUPFAM" id="SSF57716">
    <property type="entry name" value="Glucocorticoid receptor-like (DNA-binding domain)"/>
    <property type="match status" value="1"/>
</dbReference>
<organism evidence="8 9">
    <name type="scientific">Paramormyrops kingsleyae</name>
    <dbReference type="NCBI Taxonomy" id="1676925"/>
    <lineage>
        <taxon>Eukaryota</taxon>
        <taxon>Metazoa</taxon>
        <taxon>Chordata</taxon>
        <taxon>Craniata</taxon>
        <taxon>Vertebrata</taxon>
        <taxon>Euteleostomi</taxon>
        <taxon>Actinopterygii</taxon>
        <taxon>Neopterygii</taxon>
        <taxon>Teleostei</taxon>
        <taxon>Osteoglossocephala</taxon>
        <taxon>Osteoglossomorpha</taxon>
        <taxon>Osteoglossiformes</taxon>
        <taxon>Mormyridae</taxon>
        <taxon>Paramormyrops</taxon>
    </lineage>
</organism>
<keyword evidence="4 5" id="KW-0238">DNA-binding</keyword>
<keyword evidence="6" id="KW-0131">Cell cycle</keyword>
<dbReference type="SMART" id="SM00980">
    <property type="entry name" value="THAP"/>
    <property type="match status" value="1"/>
</dbReference>
<keyword evidence="1" id="KW-0479">Metal-binding</keyword>
<evidence type="ECO:0000256" key="6">
    <source>
        <dbReference type="RuleBase" id="RU369073"/>
    </source>
</evidence>
<dbReference type="GO" id="GO:0006357">
    <property type="term" value="P:regulation of transcription by RNA polymerase II"/>
    <property type="evidence" value="ECO:0007669"/>
    <property type="project" value="TreeGrafter"/>
</dbReference>
<evidence type="ECO:0000256" key="1">
    <source>
        <dbReference type="ARBA" id="ARBA00022723"/>
    </source>
</evidence>
<feature type="domain" description="THAP-type" evidence="7">
    <location>
        <begin position="1"/>
        <end position="76"/>
    </location>
</feature>
<dbReference type="Pfam" id="PF05485">
    <property type="entry name" value="THAP"/>
    <property type="match status" value="1"/>
</dbReference>
<dbReference type="InterPro" id="IPR026516">
    <property type="entry name" value="THAP1/10"/>
</dbReference>
<keyword evidence="3" id="KW-0862">Zinc</keyword>
<keyword evidence="6" id="KW-0539">Nucleus</keyword>
<comment type="subcellular location">
    <subcellularLocation>
        <location evidence="6">Nucleus</location>
        <location evidence="6">Nucleoplasm</location>
    </subcellularLocation>
</comment>
<dbReference type="SMART" id="SM00692">
    <property type="entry name" value="DM3"/>
    <property type="match status" value="1"/>
</dbReference>
<proteinExistence type="inferred from homology"/>
<sequence>NTQSCEAGGRCVLSFFTFPSDEEIRRKWIVAIRRKKFAITPHTRVCSRHFKAEDIREPASERGRRLLKKGAVPALFAWNNFSLPPPRPGAWE</sequence>
<evidence type="ECO:0000256" key="2">
    <source>
        <dbReference type="ARBA" id="ARBA00022771"/>
    </source>
</evidence>
<keyword evidence="6" id="KW-0804">Transcription</keyword>
<dbReference type="GO" id="GO:0008270">
    <property type="term" value="F:zinc ion binding"/>
    <property type="evidence" value="ECO:0007669"/>
    <property type="project" value="UniProtKB-KW"/>
</dbReference>
<dbReference type="Gene3D" id="6.20.210.20">
    <property type="entry name" value="THAP domain"/>
    <property type="match status" value="1"/>
</dbReference>
<dbReference type="GO" id="GO:0001935">
    <property type="term" value="P:endothelial cell proliferation"/>
    <property type="evidence" value="ECO:0007669"/>
    <property type="project" value="UniProtKB-UniRule"/>
</dbReference>
<evidence type="ECO:0000313" key="8">
    <source>
        <dbReference type="Ensembl" id="ENSPKIP00000015660.1"/>
    </source>
</evidence>
<protein>
    <recommendedName>
        <fullName evidence="6">THAP domain-containing protein 1</fullName>
    </recommendedName>
</protein>
<comment type="similarity">
    <text evidence="6">Belongs to the THAP1 family.</text>
</comment>
<evidence type="ECO:0000313" key="9">
    <source>
        <dbReference type="Proteomes" id="UP000261540"/>
    </source>
</evidence>